<gene>
    <name evidence="2" type="ORF">Bpfe_003615</name>
</gene>
<reference evidence="2" key="1">
    <citation type="journal article" date="2023" name="PLoS Negl. Trop. Dis.">
        <title>A genome sequence for Biomphalaria pfeifferi, the major vector snail for the human-infecting parasite Schistosoma mansoni.</title>
        <authorList>
            <person name="Bu L."/>
            <person name="Lu L."/>
            <person name="Laidemitt M.R."/>
            <person name="Zhang S.M."/>
            <person name="Mutuku M."/>
            <person name="Mkoji G."/>
            <person name="Steinauer M."/>
            <person name="Loker E.S."/>
        </authorList>
    </citation>
    <scope>NUCLEOTIDE SEQUENCE</scope>
    <source>
        <strain evidence="2">KasaAsao</strain>
    </source>
</reference>
<keyword evidence="1" id="KW-0812">Transmembrane</keyword>
<reference evidence="2" key="2">
    <citation type="submission" date="2023-04" db="EMBL/GenBank/DDBJ databases">
        <authorList>
            <person name="Bu L."/>
            <person name="Lu L."/>
            <person name="Laidemitt M.R."/>
            <person name="Zhang S.M."/>
            <person name="Mutuku M."/>
            <person name="Mkoji G."/>
            <person name="Steinauer M."/>
            <person name="Loker E.S."/>
        </authorList>
    </citation>
    <scope>NUCLEOTIDE SEQUENCE</scope>
    <source>
        <strain evidence="2">KasaAsao</strain>
        <tissue evidence="2">Whole Snail</tissue>
    </source>
</reference>
<dbReference type="EMBL" id="JASAOG010000009">
    <property type="protein sequence ID" value="KAK0066880.1"/>
    <property type="molecule type" value="Genomic_DNA"/>
</dbReference>
<keyword evidence="3" id="KW-1185">Reference proteome</keyword>
<accession>A0AAD8C5Y1</accession>
<evidence type="ECO:0000313" key="2">
    <source>
        <dbReference type="EMBL" id="KAK0066880.1"/>
    </source>
</evidence>
<sequence length="372" mass="42307">MEKAKSAHFFRLSIYSTLYLTICISFYACERCVEEECILLFANHTVENKARCNIGYVDGLEKYVVKGRVNITDKNVVAVGLENVAGKQLGIPSYFCLIRFVKECNNNQTDLCYCVATDQRNVFNIVFNMTLTYQDRNAQARAVMLLSDRQEIFSNDIKLPNVTQLDLTNVSYVLNINGKKVHTEKCLKSVPGSTLHISYDVLTSQNLRTELRITSDNKTDLWRDTKEGSFTLPGLSVEAASDVYFTFNLCGFSEKIVFCTFIKGEHYDRNGPTIGILSGFFALSIVIVIILLAIWIYFHKVKTKRKRFQMHGGRKPTLYAPTVADDQIFIVFEDMIMVPDENNSARPLIAVNTIHTQTDSLWEPMNTLRTSI</sequence>
<keyword evidence="1" id="KW-1133">Transmembrane helix</keyword>
<proteinExistence type="predicted"/>
<keyword evidence="1" id="KW-0472">Membrane</keyword>
<dbReference type="PROSITE" id="PS51257">
    <property type="entry name" value="PROKAR_LIPOPROTEIN"/>
    <property type="match status" value="1"/>
</dbReference>
<evidence type="ECO:0000313" key="3">
    <source>
        <dbReference type="Proteomes" id="UP001233172"/>
    </source>
</evidence>
<evidence type="ECO:0000256" key="1">
    <source>
        <dbReference type="SAM" id="Phobius"/>
    </source>
</evidence>
<feature type="transmembrane region" description="Helical" evidence="1">
    <location>
        <begin position="12"/>
        <end position="28"/>
    </location>
</feature>
<comment type="caution">
    <text evidence="2">The sequence shown here is derived from an EMBL/GenBank/DDBJ whole genome shotgun (WGS) entry which is preliminary data.</text>
</comment>
<protein>
    <submittedName>
        <fullName evidence="2">PTC2-4</fullName>
    </submittedName>
</protein>
<dbReference type="Proteomes" id="UP001233172">
    <property type="component" value="Unassembled WGS sequence"/>
</dbReference>
<feature type="transmembrane region" description="Helical" evidence="1">
    <location>
        <begin position="276"/>
        <end position="298"/>
    </location>
</feature>
<name>A0AAD8C5Y1_BIOPF</name>
<organism evidence="2 3">
    <name type="scientific">Biomphalaria pfeifferi</name>
    <name type="common">Bloodfluke planorb</name>
    <name type="synonym">Freshwater snail</name>
    <dbReference type="NCBI Taxonomy" id="112525"/>
    <lineage>
        <taxon>Eukaryota</taxon>
        <taxon>Metazoa</taxon>
        <taxon>Spiralia</taxon>
        <taxon>Lophotrochozoa</taxon>
        <taxon>Mollusca</taxon>
        <taxon>Gastropoda</taxon>
        <taxon>Heterobranchia</taxon>
        <taxon>Euthyneura</taxon>
        <taxon>Panpulmonata</taxon>
        <taxon>Hygrophila</taxon>
        <taxon>Lymnaeoidea</taxon>
        <taxon>Planorbidae</taxon>
        <taxon>Biomphalaria</taxon>
    </lineage>
</organism>
<dbReference type="AlphaFoldDB" id="A0AAD8C5Y1"/>